<sequence length="70" mass="7909">MTIEQLMAFFHNSEIIWFWIGSIFMIGTGVNPSSPSQISYRNITRSAPASIFTHTFTFFIAVGLKLAMYA</sequence>
<keyword evidence="1" id="KW-1133">Transmembrane helix</keyword>
<accession>A0A420ITX6</accession>
<gene>
    <name evidence="2" type="ORF">GcC1_03643</name>
</gene>
<feature type="transmembrane region" description="Helical" evidence="1">
    <location>
        <begin position="46"/>
        <end position="68"/>
    </location>
</feature>
<protein>
    <submittedName>
        <fullName evidence="2">Uncharacterized protein</fullName>
    </submittedName>
</protein>
<dbReference type="EMBL" id="MCBR01005952">
    <property type="protein sequence ID" value="RKF77981.1"/>
    <property type="molecule type" value="Genomic_DNA"/>
</dbReference>
<comment type="caution">
    <text evidence="2">The sequence shown here is derived from an EMBL/GenBank/DDBJ whole genome shotgun (WGS) entry which is preliminary data.</text>
</comment>
<organism evidence="2 3">
    <name type="scientific">Golovinomyces cichoracearum</name>
    <dbReference type="NCBI Taxonomy" id="62708"/>
    <lineage>
        <taxon>Eukaryota</taxon>
        <taxon>Fungi</taxon>
        <taxon>Dikarya</taxon>
        <taxon>Ascomycota</taxon>
        <taxon>Pezizomycotina</taxon>
        <taxon>Leotiomycetes</taxon>
        <taxon>Erysiphales</taxon>
        <taxon>Erysiphaceae</taxon>
        <taxon>Golovinomyces</taxon>
    </lineage>
</organism>
<dbReference type="AlphaFoldDB" id="A0A420ITX6"/>
<dbReference type="Proteomes" id="UP000285405">
    <property type="component" value="Unassembled WGS sequence"/>
</dbReference>
<reference evidence="2 3" key="1">
    <citation type="journal article" date="2018" name="BMC Genomics">
        <title>Comparative genome analyses reveal sequence features reflecting distinct modes of host-adaptation between dicot and monocot powdery mildew.</title>
        <authorList>
            <person name="Wu Y."/>
            <person name="Ma X."/>
            <person name="Pan Z."/>
            <person name="Kale S.D."/>
            <person name="Song Y."/>
            <person name="King H."/>
            <person name="Zhang Q."/>
            <person name="Presley C."/>
            <person name="Deng X."/>
            <person name="Wei C.I."/>
            <person name="Xiao S."/>
        </authorList>
    </citation>
    <scope>NUCLEOTIDE SEQUENCE [LARGE SCALE GENOMIC DNA]</scope>
    <source>
        <strain evidence="2">UCSC1</strain>
    </source>
</reference>
<proteinExistence type="predicted"/>
<evidence type="ECO:0000313" key="2">
    <source>
        <dbReference type="EMBL" id="RKF77981.1"/>
    </source>
</evidence>
<dbReference type="OrthoDB" id="296767at2759"/>
<name>A0A420ITX6_9PEZI</name>
<evidence type="ECO:0000313" key="3">
    <source>
        <dbReference type="Proteomes" id="UP000285405"/>
    </source>
</evidence>
<feature type="transmembrane region" description="Helical" evidence="1">
    <location>
        <begin position="15"/>
        <end position="34"/>
    </location>
</feature>
<keyword evidence="1" id="KW-0812">Transmembrane</keyword>
<evidence type="ECO:0000256" key="1">
    <source>
        <dbReference type="SAM" id="Phobius"/>
    </source>
</evidence>
<keyword evidence="1" id="KW-0472">Membrane</keyword>